<organism evidence="3 4">
    <name type="scientific">Salinibacter ruber</name>
    <dbReference type="NCBI Taxonomy" id="146919"/>
    <lineage>
        <taxon>Bacteria</taxon>
        <taxon>Pseudomonadati</taxon>
        <taxon>Rhodothermota</taxon>
        <taxon>Rhodothermia</taxon>
        <taxon>Rhodothermales</taxon>
        <taxon>Salinibacteraceae</taxon>
        <taxon>Salinibacter</taxon>
    </lineage>
</organism>
<evidence type="ECO:0000256" key="1">
    <source>
        <dbReference type="SAM" id="Phobius"/>
    </source>
</evidence>
<proteinExistence type="predicted"/>
<feature type="signal peptide" evidence="2">
    <location>
        <begin position="1"/>
        <end position="23"/>
    </location>
</feature>
<evidence type="ECO:0000313" key="3">
    <source>
        <dbReference type="EMBL" id="MCS4157701.1"/>
    </source>
</evidence>
<feature type="chain" id="PRO_5043868263" description="Secreted protein" evidence="2">
    <location>
        <begin position="24"/>
        <end position="93"/>
    </location>
</feature>
<sequence>MYLPTILAAVLACLFSFAAGVSAAGDRGSAGPPVLSALAILIACGLFASAYGDQKRRNGLKEATIQCRTGECPYRLAVNPDSTREWTIRKSVK</sequence>
<keyword evidence="1" id="KW-1133">Transmembrane helix</keyword>
<name>A0AAW5P793_9BACT</name>
<keyword evidence="1" id="KW-0812">Transmembrane</keyword>
<feature type="transmembrane region" description="Helical" evidence="1">
    <location>
        <begin position="33"/>
        <end position="51"/>
    </location>
</feature>
<evidence type="ECO:0008006" key="5">
    <source>
        <dbReference type="Google" id="ProtNLM"/>
    </source>
</evidence>
<evidence type="ECO:0000313" key="4">
    <source>
        <dbReference type="Proteomes" id="UP001155110"/>
    </source>
</evidence>
<dbReference type="Proteomes" id="UP001155110">
    <property type="component" value="Unassembled WGS sequence"/>
</dbReference>
<evidence type="ECO:0000256" key="2">
    <source>
        <dbReference type="SAM" id="SignalP"/>
    </source>
</evidence>
<reference evidence="3" key="1">
    <citation type="submission" date="2022-08" db="EMBL/GenBank/DDBJ databases">
        <title>Genomic Encyclopedia of Type Strains, Phase V (KMG-V): Genome sequencing to study the core and pangenomes of soil and plant-associated prokaryotes.</title>
        <authorList>
            <person name="Whitman W."/>
        </authorList>
    </citation>
    <scope>NUCLEOTIDE SEQUENCE</scope>
    <source>
        <strain evidence="3">SP3002</strain>
    </source>
</reference>
<accession>A0AAW5P793</accession>
<keyword evidence="2" id="KW-0732">Signal</keyword>
<dbReference type="EMBL" id="JANTZM010000007">
    <property type="protein sequence ID" value="MCS4157701.1"/>
    <property type="molecule type" value="Genomic_DNA"/>
</dbReference>
<keyword evidence="1" id="KW-0472">Membrane</keyword>
<gene>
    <name evidence="3" type="ORF">GGP99_001665</name>
</gene>
<dbReference type="AlphaFoldDB" id="A0AAW5P793"/>
<protein>
    <recommendedName>
        <fullName evidence="5">Secreted protein</fullName>
    </recommendedName>
</protein>
<comment type="caution">
    <text evidence="3">The sequence shown here is derived from an EMBL/GenBank/DDBJ whole genome shotgun (WGS) entry which is preliminary data.</text>
</comment>